<dbReference type="SUPFAM" id="SSF55315">
    <property type="entry name" value="L30e-like"/>
    <property type="match status" value="1"/>
</dbReference>
<dbReference type="PRINTS" id="PR00972">
    <property type="entry name" value="RIBSOMALS12E"/>
</dbReference>
<comment type="similarity">
    <text evidence="1 4">Belongs to the eukaryotic ribosomal protein eS12 family.</text>
</comment>
<dbReference type="EMBL" id="JANBQB010000365">
    <property type="protein sequence ID" value="KAJ1977226.1"/>
    <property type="molecule type" value="Genomic_DNA"/>
</dbReference>
<evidence type="ECO:0000256" key="3">
    <source>
        <dbReference type="ARBA" id="ARBA00023274"/>
    </source>
</evidence>
<reference evidence="6" key="1">
    <citation type="submission" date="2022-07" db="EMBL/GenBank/DDBJ databases">
        <title>Phylogenomic reconstructions and comparative analyses of Kickxellomycotina fungi.</title>
        <authorList>
            <person name="Reynolds N.K."/>
            <person name="Stajich J.E."/>
            <person name="Barry K."/>
            <person name="Grigoriev I.V."/>
            <person name="Crous P."/>
            <person name="Smith M.E."/>
        </authorList>
    </citation>
    <scope>NUCLEOTIDE SEQUENCE</scope>
    <source>
        <strain evidence="6">RSA 567</strain>
    </source>
</reference>
<dbReference type="InterPro" id="IPR047860">
    <property type="entry name" value="Ribosomal_eS12_CS"/>
</dbReference>
<dbReference type="InterPro" id="IPR004038">
    <property type="entry name" value="Ribosomal_eL8/eL30/eS12/Gad45"/>
</dbReference>
<dbReference type="InterPro" id="IPR029064">
    <property type="entry name" value="Ribosomal_eL30-like_sf"/>
</dbReference>
<dbReference type="GO" id="GO:0022626">
    <property type="term" value="C:cytosolic ribosome"/>
    <property type="evidence" value="ECO:0007669"/>
    <property type="project" value="UniProtKB-ARBA"/>
</dbReference>
<keyword evidence="3 4" id="KW-0687">Ribonucleoprotein</keyword>
<sequence>MASEGDVNTVPQEIEVSADAAAGPMTVEDAIKDVMRRALIHDGLVRGLRQCCMALDSRQAHVCILSDSCTETEYVKLVEALCKEHSINLIKVSDPKKIGEWAGLCKIDREGNPRKVIGCSCAVIKDWGEESAGRNLLLDYFKEH</sequence>
<name>A0A9W8ECE5_9FUNG</name>
<dbReference type="GO" id="GO:0003735">
    <property type="term" value="F:structural constituent of ribosome"/>
    <property type="evidence" value="ECO:0007669"/>
    <property type="project" value="InterPro"/>
</dbReference>
<keyword evidence="7" id="KW-1185">Reference proteome</keyword>
<keyword evidence="2 4" id="KW-0689">Ribosomal protein</keyword>
<dbReference type="Proteomes" id="UP001151582">
    <property type="component" value="Unassembled WGS sequence"/>
</dbReference>
<evidence type="ECO:0000259" key="5">
    <source>
        <dbReference type="Pfam" id="PF01248"/>
    </source>
</evidence>
<dbReference type="GO" id="GO:0006412">
    <property type="term" value="P:translation"/>
    <property type="evidence" value="ECO:0007669"/>
    <property type="project" value="InterPro"/>
</dbReference>
<organism evidence="6 7">
    <name type="scientific">Dimargaris verticillata</name>
    <dbReference type="NCBI Taxonomy" id="2761393"/>
    <lineage>
        <taxon>Eukaryota</taxon>
        <taxon>Fungi</taxon>
        <taxon>Fungi incertae sedis</taxon>
        <taxon>Zoopagomycota</taxon>
        <taxon>Kickxellomycotina</taxon>
        <taxon>Dimargaritomycetes</taxon>
        <taxon>Dimargaritales</taxon>
        <taxon>Dimargaritaceae</taxon>
        <taxon>Dimargaris</taxon>
    </lineage>
</organism>
<evidence type="ECO:0000256" key="1">
    <source>
        <dbReference type="ARBA" id="ARBA00005824"/>
    </source>
</evidence>
<gene>
    <name evidence="6" type="primary">RPS12</name>
    <name evidence="6" type="ORF">H4R34_003669</name>
</gene>
<dbReference type="GO" id="GO:0015935">
    <property type="term" value="C:small ribosomal subunit"/>
    <property type="evidence" value="ECO:0007669"/>
    <property type="project" value="UniProtKB-ARBA"/>
</dbReference>
<dbReference type="PROSITE" id="PS01189">
    <property type="entry name" value="RIBOSOMAL_S12E"/>
    <property type="match status" value="1"/>
</dbReference>
<dbReference type="PANTHER" id="PTHR11843">
    <property type="entry name" value="40S RIBOSOMAL PROTEIN S12"/>
    <property type="match status" value="1"/>
</dbReference>
<comment type="caution">
    <text evidence="6">The sequence shown here is derived from an EMBL/GenBank/DDBJ whole genome shotgun (WGS) entry which is preliminary data.</text>
</comment>
<protein>
    <recommendedName>
        <fullName evidence="4">40S ribosomal protein S12</fullName>
    </recommendedName>
</protein>
<proteinExistence type="inferred from homology"/>
<accession>A0A9W8ECE5</accession>
<dbReference type="AlphaFoldDB" id="A0A9W8ECE5"/>
<evidence type="ECO:0000313" key="7">
    <source>
        <dbReference type="Proteomes" id="UP001151582"/>
    </source>
</evidence>
<dbReference type="Pfam" id="PF01248">
    <property type="entry name" value="Ribosomal_L7Ae"/>
    <property type="match status" value="1"/>
</dbReference>
<dbReference type="Gene3D" id="3.30.1330.30">
    <property type="match status" value="1"/>
</dbReference>
<feature type="domain" description="Ribosomal protein eL8/eL30/eS12/Gadd45" evidence="5">
    <location>
        <begin position="29"/>
        <end position="123"/>
    </location>
</feature>
<evidence type="ECO:0000256" key="2">
    <source>
        <dbReference type="ARBA" id="ARBA00022980"/>
    </source>
</evidence>
<evidence type="ECO:0000313" key="6">
    <source>
        <dbReference type="EMBL" id="KAJ1977226.1"/>
    </source>
</evidence>
<dbReference type="OrthoDB" id="10249311at2759"/>
<evidence type="ECO:0000256" key="4">
    <source>
        <dbReference type="RuleBase" id="RU000670"/>
    </source>
</evidence>
<dbReference type="InterPro" id="IPR000530">
    <property type="entry name" value="Ribosomal_eS12"/>
</dbReference>
<dbReference type="FunFam" id="3.30.1330.30:FF:000005">
    <property type="entry name" value="40S ribosomal protein S12"/>
    <property type="match status" value="1"/>
</dbReference>